<dbReference type="KEGG" id="merd:EB233_25945"/>
<dbReference type="NCBIfam" id="NF040521">
    <property type="entry name" value="C45_proenzyme"/>
    <property type="match status" value="1"/>
</dbReference>
<dbReference type="PANTHER" id="PTHR34180">
    <property type="entry name" value="PEPTIDASE C45"/>
    <property type="match status" value="1"/>
</dbReference>
<keyword evidence="2" id="KW-0808">Transferase</keyword>
<dbReference type="InterPro" id="IPR047801">
    <property type="entry name" value="Peptidase_C45"/>
</dbReference>
<dbReference type="Proteomes" id="UP000503339">
    <property type="component" value="Chromosome"/>
</dbReference>
<feature type="domain" description="Peptidase C45 hydrolase" evidence="1">
    <location>
        <begin position="128"/>
        <end position="350"/>
    </location>
</feature>
<dbReference type="GO" id="GO:0016746">
    <property type="term" value="F:acyltransferase activity"/>
    <property type="evidence" value="ECO:0007669"/>
    <property type="project" value="UniProtKB-KW"/>
</dbReference>
<dbReference type="Gene3D" id="3.60.60.10">
    <property type="entry name" value="Penicillin V Acylase, Chain A"/>
    <property type="match status" value="1"/>
</dbReference>
<dbReference type="RefSeq" id="WP_064989410.1">
    <property type="nucleotide sequence ID" value="NZ_CP033361.1"/>
</dbReference>
<reference evidence="2 3" key="1">
    <citation type="submission" date="2018-10" db="EMBL/GenBank/DDBJ databases">
        <authorList>
            <person name="Perry B.J."/>
            <person name="Sullivan J.T."/>
            <person name="Murphy R.J.T."/>
            <person name="Ramsay J.P."/>
            <person name="Ronson C.W."/>
        </authorList>
    </citation>
    <scope>NUCLEOTIDE SEQUENCE [LARGE SCALE GENOMIC DNA]</scope>
    <source>
        <strain evidence="2 3">NZP2014</strain>
    </source>
</reference>
<dbReference type="Gene3D" id="1.10.10.2120">
    <property type="match status" value="1"/>
</dbReference>
<keyword evidence="3" id="KW-1185">Reference proteome</keyword>
<proteinExistence type="predicted"/>
<dbReference type="EMBL" id="CP033361">
    <property type="protein sequence ID" value="QKC78510.1"/>
    <property type="molecule type" value="Genomic_DNA"/>
</dbReference>
<evidence type="ECO:0000313" key="2">
    <source>
        <dbReference type="EMBL" id="QKC78510.1"/>
    </source>
</evidence>
<protein>
    <submittedName>
        <fullName evidence="2">Acyl-CoA--6-aminopenicillanic acid acyltransferase</fullName>
    </submittedName>
</protein>
<keyword evidence="2" id="KW-0012">Acyltransferase</keyword>
<dbReference type="AlphaFoldDB" id="A0A6M7UR96"/>
<sequence>MTAIAPFPLVDVSGTPTERGKAYGEQARGRIHASVALYAAQLDRFGFGQNDVERFGDLFLPRLRQWAADLVEEMEGIAAGANLDLPSILLVNARTEILQLAKREKGISDDQPDGCTGAVVLPEATKAGRLIHGQNWDWRAECAETSIVLRIRRQGGPDFLTFTEAGGLARSGFNAAGIGITANYLESDRDYRDIGIPLPFIRRRVLEARHFAHAIKVVATTPKSCSNNMILSTAEGFAVDIECAPDEAFPIYPESDLIVHANHWQSPVALSKLRETGLGDVPDSLYRDYRVRGHLAARHGDITVDDLKTALFDDFAAPFSVCRPAIREGGGNLSATVAMIIFEPASGSMEIAPLPAENRSFARYDLAMDEAVLKKANER</sequence>
<evidence type="ECO:0000313" key="3">
    <source>
        <dbReference type="Proteomes" id="UP000503339"/>
    </source>
</evidence>
<dbReference type="PANTHER" id="PTHR34180:SF1">
    <property type="entry name" value="BETA-ALANYL-DOPAMINE_CARCININE HYDROLASE"/>
    <property type="match status" value="1"/>
</dbReference>
<accession>A0A6M7UR96</accession>
<name>A0A6M7UR96_9HYPH</name>
<dbReference type="Pfam" id="PF03417">
    <property type="entry name" value="AAT"/>
    <property type="match status" value="1"/>
</dbReference>
<evidence type="ECO:0000259" key="1">
    <source>
        <dbReference type="Pfam" id="PF03417"/>
    </source>
</evidence>
<dbReference type="InterPro" id="IPR005079">
    <property type="entry name" value="Peptidase_C45_hydrolase"/>
</dbReference>
<organism evidence="2 3">
    <name type="scientific">Mesorhizobium erdmanii</name>
    <dbReference type="NCBI Taxonomy" id="1777866"/>
    <lineage>
        <taxon>Bacteria</taxon>
        <taxon>Pseudomonadati</taxon>
        <taxon>Pseudomonadota</taxon>
        <taxon>Alphaproteobacteria</taxon>
        <taxon>Hyphomicrobiales</taxon>
        <taxon>Phyllobacteriaceae</taxon>
        <taxon>Mesorhizobium</taxon>
    </lineage>
</organism>
<gene>
    <name evidence="2" type="ORF">EB233_25945</name>
</gene>
<dbReference type="InterPro" id="IPR047794">
    <property type="entry name" value="C45_proenzyme-like"/>
</dbReference>